<evidence type="ECO:0000313" key="3">
    <source>
        <dbReference type="Proteomes" id="UP001198182"/>
    </source>
</evidence>
<sequence length="126" mass="13731">MNKAKKLYGIMTLALALSLANTVPVKAVAVDEAFAGVVSASKNTTSTALADAETCTACGKENGYRISRTYNPWQTTGETRNCEHNLVYGLDYWQERNIAGNYKCGACGNTFSIDRGEYRWVCKGIS</sequence>
<reference evidence="2" key="1">
    <citation type="submission" date="2021-10" db="EMBL/GenBank/DDBJ databases">
        <title>Anaerobic single-cell dispensing facilitates the cultivation of human gut bacteria.</title>
        <authorList>
            <person name="Afrizal A."/>
        </authorList>
    </citation>
    <scope>NUCLEOTIDE SEQUENCE</scope>
    <source>
        <strain evidence="2">CLA-AA-H215</strain>
    </source>
</reference>
<feature type="signal peptide" evidence="1">
    <location>
        <begin position="1"/>
        <end position="27"/>
    </location>
</feature>
<evidence type="ECO:0000313" key="2">
    <source>
        <dbReference type="EMBL" id="MCC2232744.1"/>
    </source>
</evidence>
<protein>
    <submittedName>
        <fullName evidence="2">Uncharacterized protein</fullName>
    </submittedName>
</protein>
<keyword evidence="1" id="KW-0732">Signal</keyword>
<proteinExistence type="predicted"/>
<gene>
    <name evidence="2" type="ORF">LKD81_17405</name>
</gene>
<feature type="chain" id="PRO_5041948885" evidence="1">
    <location>
        <begin position="28"/>
        <end position="126"/>
    </location>
</feature>
<evidence type="ECO:0000256" key="1">
    <source>
        <dbReference type="SAM" id="SignalP"/>
    </source>
</evidence>
<keyword evidence="3" id="KW-1185">Reference proteome</keyword>
<organism evidence="2 3">
    <name type="scientific">Hominifimenecus microfluidus</name>
    <dbReference type="NCBI Taxonomy" id="2885348"/>
    <lineage>
        <taxon>Bacteria</taxon>
        <taxon>Bacillati</taxon>
        <taxon>Bacillota</taxon>
        <taxon>Clostridia</taxon>
        <taxon>Lachnospirales</taxon>
        <taxon>Lachnospiraceae</taxon>
        <taxon>Hominifimenecus</taxon>
    </lineage>
</organism>
<dbReference type="AlphaFoldDB" id="A0AAE3EDI6"/>
<dbReference type="RefSeq" id="WP_308455132.1">
    <property type="nucleotide sequence ID" value="NZ_JAJEQR010000094.1"/>
</dbReference>
<name>A0AAE3EDI6_9FIRM</name>
<dbReference type="EMBL" id="JAJEQR010000094">
    <property type="protein sequence ID" value="MCC2232744.1"/>
    <property type="molecule type" value="Genomic_DNA"/>
</dbReference>
<comment type="caution">
    <text evidence="2">The sequence shown here is derived from an EMBL/GenBank/DDBJ whole genome shotgun (WGS) entry which is preliminary data.</text>
</comment>
<accession>A0AAE3EDI6</accession>
<dbReference type="Proteomes" id="UP001198182">
    <property type="component" value="Unassembled WGS sequence"/>
</dbReference>